<keyword evidence="3" id="KW-1185">Reference proteome</keyword>
<feature type="transmembrane region" description="Helical" evidence="1">
    <location>
        <begin position="467"/>
        <end position="488"/>
    </location>
</feature>
<dbReference type="RefSeq" id="WP_092591278.1">
    <property type="nucleotide sequence ID" value="NZ_FMXN01000002.1"/>
</dbReference>
<dbReference type="InterPro" id="IPR027463">
    <property type="entry name" value="AcrB_DN_DC_subdom"/>
</dbReference>
<sequence>MSIVSLAVRRPVTISMLTIAVLLFGFVSLARIPVTLLPDLAYPTLTVRTDYPGGAPSEVEQLVSKPIEEILGTVKGIRRIESISRAGQSDVLLEFSWGTDMDMASLDVREKLDWIDLPLDLDKPVLLRFNPSEDPVFRLAFGRQDGAQSAAALKQLRTFAEEELKRQLESIEGVASVRLGGGLEDEIQVLVNERQAAALQIPMTLITQRLQEENINLSGGRIEAERSEYLVRTLNQFQNLDDIRNIYLTTRNDRPIFLRDVAVIEDGYKERNAISRVGNMEAVELSLYKEGDANTVQVSKAIKAHLNHMQQAELLPAQYTVKPIYDQAVFISAAIDEVKGAAISGGLLAMVIIYLFLQRVWPTIVISIAIPVSIIATFNLMYGNNVTLNMMSLGGIALAVGMLVDNAIVVLENIARHQTQAPIEQAAEQGTKEVAGAITASTLTTLAVFFPLVFVEGIAGQLFRDQALTVSFSLLVSLVVALTLIPMLSCRRKAANTTITPFVYAKGWRFWVKTPGYLLFRWLPLGVVSLLVLLSRLIARGFNAISRPLLAAFNWAYAGFAAAYHRLLVSALNRARITLSVILLSALGCYALLPLLPMSLMPTMTQGEFYAEIELPPGATIDETDRTLQALGHVISNHSELADRVERFYSVAGTGSLLNAAPGQSGNQWGRLNIVLKSASATDTALVQEHLRQAIAKMPGVTAKFGTPELFNFASPIMVEFVGYHLESIQHAAQHYAQLLEQQPNFADVRVNMTDGQPELAIHFDHAKLSQYGLTSAAVSDLLATKIGGRVATQFSLDDRKIDILVRSQSADRNSVQDLQQVIINPGAAREIPLLAVAEIQPILGPSQITRINQQRTAVVEANLAEGDLGVAVQYAQQLLDGMNLPLTVNARIAGQNEEMESSFRSLQYALIFAVFLVYLVMASQFESLLHPFFILLTVPLAGAGSILGLYLAGTELSVIVFIGLIMLAGIVVNNAIVLVDRINQLRHEGHDRYQAIVNAANHRLRPIMMTMLTTVLGLLPLALGLGEGAEVRAPMAISVIAGLFFSTLLTLLFIPCLYLLIDRKQVTHKQMAQEQQS</sequence>
<feature type="transmembrane region" description="Helical" evidence="1">
    <location>
        <begin position="577"/>
        <end position="596"/>
    </location>
</feature>
<feature type="transmembrane region" description="Helical" evidence="1">
    <location>
        <begin position="1008"/>
        <end position="1026"/>
    </location>
</feature>
<dbReference type="SUPFAM" id="SSF82714">
    <property type="entry name" value="Multidrug efflux transporter AcrB TolC docking domain, DN and DC subdomains"/>
    <property type="match status" value="2"/>
</dbReference>
<dbReference type="STRING" id="1159017.SAMN02927930_00424"/>
<feature type="transmembrane region" description="Helical" evidence="1">
    <location>
        <begin position="12"/>
        <end position="30"/>
    </location>
</feature>
<dbReference type="Gene3D" id="3.30.2090.10">
    <property type="entry name" value="Multidrug efflux transporter AcrB TolC docking domain, DN and DC subdomains"/>
    <property type="match status" value="2"/>
</dbReference>
<dbReference type="OrthoDB" id="5287122at2"/>
<evidence type="ECO:0000256" key="1">
    <source>
        <dbReference type="SAM" id="Phobius"/>
    </source>
</evidence>
<feature type="transmembrane region" description="Helical" evidence="1">
    <location>
        <begin position="394"/>
        <end position="414"/>
    </location>
</feature>
<evidence type="ECO:0000313" key="3">
    <source>
        <dbReference type="Proteomes" id="UP000199626"/>
    </source>
</evidence>
<dbReference type="Proteomes" id="UP000199626">
    <property type="component" value="Unassembled WGS sequence"/>
</dbReference>
<dbReference type="PANTHER" id="PTHR32063">
    <property type="match status" value="1"/>
</dbReference>
<feature type="transmembrane region" description="Helical" evidence="1">
    <location>
        <begin position="434"/>
        <end position="455"/>
    </location>
</feature>
<dbReference type="Gene3D" id="3.30.70.1440">
    <property type="entry name" value="Multidrug efflux transporter AcrB pore domain"/>
    <property type="match status" value="1"/>
</dbReference>
<dbReference type="GO" id="GO:0042910">
    <property type="term" value="F:xenobiotic transmembrane transporter activity"/>
    <property type="evidence" value="ECO:0007669"/>
    <property type="project" value="TreeGrafter"/>
</dbReference>
<proteinExistence type="predicted"/>
<feature type="transmembrane region" description="Helical" evidence="1">
    <location>
        <begin position="545"/>
        <end position="565"/>
    </location>
</feature>
<feature type="transmembrane region" description="Helical" evidence="1">
    <location>
        <begin position="933"/>
        <end position="953"/>
    </location>
</feature>
<organism evidence="2 3">
    <name type="scientific">Pseudidiomarina indica</name>
    <dbReference type="NCBI Taxonomy" id="1159017"/>
    <lineage>
        <taxon>Bacteria</taxon>
        <taxon>Pseudomonadati</taxon>
        <taxon>Pseudomonadota</taxon>
        <taxon>Gammaproteobacteria</taxon>
        <taxon>Alteromonadales</taxon>
        <taxon>Idiomarinaceae</taxon>
        <taxon>Pseudidiomarina</taxon>
    </lineage>
</organism>
<keyword evidence="1" id="KW-0472">Membrane</keyword>
<feature type="transmembrane region" description="Helical" evidence="1">
    <location>
        <begin position="959"/>
        <end position="980"/>
    </location>
</feature>
<dbReference type="EMBL" id="FMXN01000002">
    <property type="protein sequence ID" value="SDB10988.1"/>
    <property type="molecule type" value="Genomic_DNA"/>
</dbReference>
<gene>
    <name evidence="2" type="ORF">SAMN02927930_00424</name>
</gene>
<dbReference type="GO" id="GO:0005886">
    <property type="term" value="C:plasma membrane"/>
    <property type="evidence" value="ECO:0007669"/>
    <property type="project" value="TreeGrafter"/>
</dbReference>
<accession>A0A1G6ARH0</accession>
<evidence type="ECO:0000313" key="2">
    <source>
        <dbReference type="EMBL" id="SDB10988.1"/>
    </source>
</evidence>
<dbReference type="Gene3D" id="3.30.70.1320">
    <property type="entry name" value="Multidrug efflux transporter AcrB pore domain like"/>
    <property type="match status" value="1"/>
</dbReference>
<feature type="transmembrane region" description="Helical" evidence="1">
    <location>
        <begin position="340"/>
        <end position="357"/>
    </location>
</feature>
<feature type="transmembrane region" description="Helical" evidence="1">
    <location>
        <begin position="518"/>
        <end position="539"/>
    </location>
</feature>
<keyword evidence="1" id="KW-1133">Transmembrane helix</keyword>
<reference evidence="3" key="1">
    <citation type="submission" date="2016-10" db="EMBL/GenBank/DDBJ databases">
        <authorList>
            <person name="Varghese N."/>
            <person name="Submissions S."/>
        </authorList>
    </citation>
    <scope>NUCLEOTIDE SEQUENCE [LARGE SCALE GENOMIC DNA]</scope>
    <source>
        <strain evidence="3">CGMCC 1.10824</strain>
    </source>
</reference>
<feature type="transmembrane region" description="Helical" evidence="1">
    <location>
        <begin position="907"/>
        <end position="926"/>
    </location>
</feature>
<dbReference type="PANTHER" id="PTHR32063:SF0">
    <property type="entry name" value="SWARMING MOTILITY PROTEIN SWRC"/>
    <property type="match status" value="1"/>
</dbReference>
<dbReference type="PRINTS" id="PR00702">
    <property type="entry name" value="ACRIFLAVINRP"/>
</dbReference>
<feature type="transmembrane region" description="Helical" evidence="1">
    <location>
        <begin position="364"/>
        <end position="382"/>
    </location>
</feature>
<dbReference type="SUPFAM" id="SSF82866">
    <property type="entry name" value="Multidrug efflux transporter AcrB transmembrane domain"/>
    <property type="match status" value="2"/>
</dbReference>
<dbReference type="Gene3D" id="3.30.70.1430">
    <property type="entry name" value="Multidrug efflux transporter AcrB pore domain"/>
    <property type="match status" value="2"/>
</dbReference>
<protein>
    <submittedName>
        <fullName evidence="2">Multidrug efflux pump subunit AcrB</fullName>
    </submittedName>
</protein>
<dbReference type="Gene3D" id="1.20.1640.10">
    <property type="entry name" value="Multidrug efflux transporter AcrB transmembrane domain"/>
    <property type="match status" value="2"/>
</dbReference>
<dbReference type="InterPro" id="IPR001036">
    <property type="entry name" value="Acrflvin-R"/>
</dbReference>
<feature type="transmembrane region" description="Helical" evidence="1">
    <location>
        <begin position="1038"/>
        <end position="1062"/>
    </location>
</feature>
<keyword evidence="1" id="KW-0812">Transmembrane</keyword>
<dbReference type="AlphaFoldDB" id="A0A1G6ARH0"/>
<dbReference type="SUPFAM" id="SSF82693">
    <property type="entry name" value="Multidrug efflux transporter AcrB pore domain, PN1, PN2, PC1 and PC2 subdomains"/>
    <property type="match status" value="3"/>
</dbReference>
<dbReference type="Pfam" id="PF00873">
    <property type="entry name" value="ACR_tran"/>
    <property type="match status" value="2"/>
</dbReference>
<name>A0A1G6ARH0_9GAMM</name>